<dbReference type="InterPro" id="IPR050565">
    <property type="entry name" value="LYPA1-2/EST-like"/>
</dbReference>
<dbReference type="Proteomes" id="UP000095751">
    <property type="component" value="Unassembled WGS sequence"/>
</dbReference>
<proteinExistence type="inferred from homology"/>
<dbReference type="OrthoDB" id="2418081at2759"/>
<dbReference type="EMBL" id="KV784377">
    <property type="protein sequence ID" value="OEU09166.1"/>
    <property type="molecule type" value="Genomic_DNA"/>
</dbReference>
<name>A0A1E7ETJ6_9STRA</name>
<dbReference type="InterPro" id="IPR029058">
    <property type="entry name" value="AB_hydrolase_fold"/>
</dbReference>
<gene>
    <name evidence="4" type="ORF">FRACYDRAFT_195685</name>
</gene>
<dbReference type="PANTHER" id="PTHR10655">
    <property type="entry name" value="LYSOPHOSPHOLIPASE-RELATED"/>
    <property type="match status" value="1"/>
</dbReference>
<accession>A0A1E7ETJ6</accession>
<dbReference type="InParanoid" id="A0A1E7ETJ6"/>
<evidence type="ECO:0000313" key="5">
    <source>
        <dbReference type="Proteomes" id="UP000095751"/>
    </source>
</evidence>
<dbReference type="GO" id="GO:0008474">
    <property type="term" value="F:palmitoyl-(protein) hydrolase activity"/>
    <property type="evidence" value="ECO:0007669"/>
    <property type="project" value="TreeGrafter"/>
</dbReference>
<dbReference type="Pfam" id="PF02230">
    <property type="entry name" value="Abhydrolase_2"/>
    <property type="match status" value="1"/>
</dbReference>
<feature type="domain" description="Phospholipase/carboxylesterase/thioesterase" evidence="3">
    <location>
        <begin position="12"/>
        <end position="257"/>
    </location>
</feature>
<dbReference type="PANTHER" id="PTHR10655:SF17">
    <property type="entry name" value="LYSOPHOSPHOLIPASE-LIKE PROTEIN 1"/>
    <property type="match status" value="1"/>
</dbReference>
<evidence type="ECO:0000256" key="2">
    <source>
        <dbReference type="ARBA" id="ARBA00022801"/>
    </source>
</evidence>
<evidence type="ECO:0000256" key="1">
    <source>
        <dbReference type="ARBA" id="ARBA00006499"/>
    </source>
</evidence>
<dbReference type="AlphaFoldDB" id="A0A1E7ETJ6"/>
<protein>
    <submittedName>
        <fullName evidence="4">Phospholipase/carboxylesterase</fullName>
    </submittedName>
</protein>
<evidence type="ECO:0000313" key="4">
    <source>
        <dbReference type="EMBL" id="OEU09166.1"/>
    </source>
</evidence>
<dbReference type="SUPFAM" id="SSF53474">
    <property type="entry name" value="alpha/beta-Hydrolases"/>
    <property type="match status" value="1"/>
</dbReference>
<keyword evidence="5" id="KW-1185">Reference proteome</keyword>
<dbReference type="GO" id="GO:0052689">
    <property type="term" value="F:carboxylic ester hydrolase activity"/>
    <property type="evidence" value="ECO:0007669"/>
    <property type="project" value="TreeGrafter"/>
</dbReference>
<reference evidence="4 5" key="1">
    <citation type="submission" date="2016-09" db="EMBL/GenBank/DDBJ databases">
        <title>Extensive genetic diversity and differential bi-allelic expression allows diatom success in the polar Southern Ocean.</title>
        <authorList>
            <consortium name="DOE Joint Genome Institute"/>
            <person name="Mock T."/>
            <person name="Otillar R.P."/>
            <person name="Strauss J."/>
            <person name="Dupont C."/>
            <person name="Frickenhaus S."/>
            <person name="Maumus F."/>
            <person name="Mcmullan M."/>
            <person name="Sanges R."/>
            <person name="Schmutz J."/>
            <person name="Toseland A."/>
            <person name="Valas R."/>
            <person name="Veluchamy A."/>
            <person name="Ward B.J."/>
            <person name="Allen A."/>
            <person name="Barry K."/>
            <person name="Falciatore A."/>
            <person name="Ferrante M."/>
            <person name="Fortunato A.E."/>
            <person name="Gloeckner G."/>
            <person name="Gruber A."/>
            <person name="Hipkin R."/>
            <person name="Janech M."/>
            <person name="Kroth P."/>
            <person name="Leese F."/>
            <person name="Lindquist E."/>
            <person name="Lyon B.R."/>
            <person name="Martin J."/>
            <person name="Mayer C."/>
            <person name="Parker M."/>
            <person name="Quesneville H."/>
            <person name="Raymond J."/>
            <person name="Uhlig C."/>
            <person name="Valentin K.U."/>
            <person name="Worden A.Z."/>
            <person name="Armbrust E.V."/>
            <person name="Bowler C."/>
            <person name="Green B."/>
            <person name="Moulton V."/>
            <person name="Van Oosterhout C."/>
            <person name="Grigoriev I."/>
        </authorList>
    </citation>
    <scope>NUCLEOTIDE SEQUENCE [LARGE SCALE GENOMIC DNA]</scope>
    <source>
        <strain evidence="4 5">CCMP1102</strain>
    </source>
</reference>
<dbReference type="InterPro" id="IPR003140">
    <property type="entry name" value="PLipase/COase/thioEstase"/>
</dbReference>
<organism evidence="4 5">
    <name type="scientific">Fragilariopsis cylindrus CCMP1102</name>
    <dbReference type="NCBI Taxonomy" id="635003"/>
    <lineage>
        <taxon>Eukaryota</taxon>
        <taxon>Sar</taxon>
        <taxon>Stramenopiles</taxon>
        <taxon>Ochrophyta</taxon>
        <taxon>Bacillariophyta</taxon>
        <taxon>Bacillariophyceae</taxon>
        <taxon>Bacillariophycidae</taxon>
        <taxon>Bacillariales</taxon>
        <taxon>Bacillariaceae</taxon>
        <taxon>Fragilariopsis</taxon>
    </lineage>
</organism>
<evidence type="ECO:0000259" key="3">
    <source>
        <dbReference type="Pfam" id="PF02230"/>
    </source>
</evidence>
<sequence>MSTTANAAAKAAASSSSSKYNGALIFLHGLGDTPSGWSHLQNSLQVIKPRLNSNSIKYVFPPAPIDQSITINGGATMPGWFDLYDWPIGVGSKDDRPGLMRSIKQIQTEVNKLINVDNIPANKIVIGGFSQGGAVALLACYGKNDNEEDGKMQMQPRKFAGCVGLSAWLTLPKEVIESGNGSTKEVNNDDVRKSIPLFWGHGTYDDKVLFEQQQFGIEALTNEFGLSYDKITSTQYPMGHESCSQEMNHLAEFLDTVLFDNEEENKNKSSEL</sequence>
<comment type="similarity">
    <text evidence="1">Belongs to the AB hydrolase superfamily. AB hydrolase 2 family.</text>
</comment>
<dbReference type="GO" id="GO:0005737">
    <property type="term" value="C:cytoplasm"/>
    <property type="evidence" value="ECO:0007669"/>
    <property type="project" value="TreeGrafter"/>
</dbReference>
<dbReference type="Gene3D" id="3.40.50.1820">
    <property type="entry name" value="alpha/beta hydrolase"/>
    <property type="match status" value="1"/>
</dbReference>
<keyword evidence="2" id="KW-0378">Hydrolase</keyword>
<dbReference type="KEGG" id="fcy:FRACYDRAFT_195685"/>